<dbReference type="EMBL" id="LR824010">
    <property type="protein sequence ID" value="CAD0197738.1"/>
    <property type="molecule type" value="Genomic_DNA"/>
</dbReference>
<dbReference type="InterPro" id="IPR006170">
    <property type="entry name" value="PBP/GOBP"/>
</dbReference>
<name>A0A9N8KZE5_CHRIL</name>
<accession>A0A9N8KZE5</accession>
<organism evidence="4 5">
    <name type="scientific">Chrysodeixis includens</name>
    <name type="common">Soybean looper</name>
    <name type="synonym">Pseudoplusia includens</name>
    <dbReference type="NCBI Taxonomy" id="689277"/>
    <lineage>
        <taxon>Eukaryota</taxon>
        <taxon>Metazoa</taxon>
        <taxon>Ecdysozoa</taxon>
        <taxon>Arthropoda</taxon>
        <taxon>Hexapoda</taxon>
        <taxon>Insecta</taxon>
        <taxon>Pterygota</taxon>
        <taxon>Neoptera</taxon>
        <taxon>Endopterygota</taxon>
        <taxon>Lepidoptera</taxon>
        <taxon>Glossata</taxon>
        <taxon>Ditrysia</taxon>
        <taxon>Noctuoidea</taxon>
        <taxon>Noctuidae</taxon>
        <taxon>Plusiinae</taxon>
        <taxon>Chrysodeixis</taxon>
    </lineage>
</organism>
<dbReference type="AntiFam" id="ANF00010">
    <property type="entry name" value="tRNA translation"/>
</dbReference>
<protein>
    <submittedName>
        <fullName evidence="4">Uncharacterized protein</fullName>
    </submittedName>
</protein>
<comment type="similarity">
    <text evidence="2">Belongs to the PBP/GOBP family.</text>
</comment>
<dbReference type="Pfam" id="PF01395">
    <property type="entry name" value="PBP_GOBP"/>
    <property type="match status" value="2"/>
</dbReference>
<dbReference type="SUPFAM" id="SSF47565">
    <property type="entry name" value="Insect pheromone/odorant-binding proteins"/>
    <property type="match status" value="2"/>
</dbReference>
<comment type="subcellular location">
    <subcellularLocation>
        <location evidence="1">Secreted</location>
    </subcellularLocation>
</comment>
<evidence type="ECO:0000256" key="2">
    <source>
        <dbReference type="ARBA" id="ARBA00008098"/>
    </source>
</evidence>
<evidence type="ECO:0000313" key="4">
    <source>
        <dbReference type="EMBL" id="CAD0197738.1"/>
    </source>
</evidence>
<dbReference type="Proteomes" id="UP001154114">
    <property type="component" value="Chromosome 7"/>
</dbReference>
<dbReference type="CDD" id="cd23992">
    <property type="entry name" value="PBP_GOBP"/>
    <property type="match status" value="1"/>
</dbReference>
<evidence type="ECO:0000313" key="5">
    <source>
        <dbReference type="Proteomes" id="UP001154114"/>
    </source>
</evidence>
<sequence>MDALSLEEKSGLKAALHPFLLDCEEKFGMTEDQFEEEKNKGLDANLDPCFMSCFLKNAEFFDNKGMLDVEKTTEFMKANIQSEDALKIFNQITDECAKVNDEEVSDGDEGCDRAQLLFKCIVDVKKKCVSEAERDQMIETFGPIAKECLDECGVEDFDPKDKPDNPCLNKCFLTKIKVIDDQGMIDPEVVRKSITDFIENEDEAKKIVEIFDKCFEGVVAQMVERSPSKREVPGSIPGDSTLQPLKLQVLL</sequence>
<keyword evidence="3" id="KW-0964">Secreted</keyword>
<dbReference type="SMART" id="SM00708">
    <property type="entry name" value="PhBP"/>
    <property type="match status" value="1"/>
</dbReference>
<keyword evidence="5" id="KW-1185">Reference proteome</keyword>
<dbReference type="OrthoDB" id="8014875at2759"/>
<gene>
    <name evidence="4" type="ORF">CINC_LOCUS12017</name>
</gene>
<dbReference type="Gene3D" id="1.10.238.20">
    <property type="entry name" value="Pheromone/general odorant binding protein domain"/>
    <property type="match status" value="2"/>
</dbReference>
<evidence type="ECO:0000256" key="3">
    <source>
        <dbReference type="ARBA" id="ARBA00022525"/>
    </source>
</evidence>
<dbReference type="PANTHER" id="PTHR21066:SF15">
    <property type="entry name" value="GH25962P-RELATED"/>
    <property type="match status" value="1"/>
</dbReference>
<dbReference type="AlphaFoldDB" id="A0A9N8KZE5"/>
<dbReference type="GO" id="GO:0005576">
    <property type="term" value="C:extracellular region"/>
    <property type="evidence" value="ECO:0007669"/>
    <property type="project" value="UniProtKB-SubCell"/>
</dbReference>
<evidence type="ECO:0000256" key="1">
    <source>
        <dbReference type="ARBA" id="ARBA00004613"/>
    </source>
</evidence>
<dbReference type="GO" id="GO:0005549">
    <property type="term" value="F:odorant binding"/>
    <property type="evidence" value="ECO:0007669"/>
    <property type="project" value="InterPro"/>
</dbReference>
<reference evidence="4" key="1">
    <citation type="submission" date="2021-12" db="EMBL/GenBank/DDBJ databases">
        <authorList>
            <person name="King R."/>
        </authorList>
    </citation>
    <scope>NUCLEOTIDE SEQUENCE</scope>
</reference>
<dbReference type="InterPro" id="IPR052295">
    <property type="entry name" value="Odorant-binding_protein"/>
</dbReference>
<dbReference type="InterPro" id="IPR036728">
    <property type="entry name" value="PBP_GOBP_sf"/>
</dbReference>
<proteinExistence type="inferred from homology"/>
<dbReference type="PANTHER" id="PTHR21066">
    <property type="entry name" value="ODORANT-BINDING PROTEIN 59A-RELATED"/>
    <property type="match status" value="1"/>
</dbReference>